<keyword evidence="2" id="KW-1185">Reference proteome</keyword>
<dbReference type="Gramene" id="rna-AYBTSS11_LOCUS29760">
    <property type="protein sequence ID" value="CAJ1977593.1"/>
    <property type="gene ID" value="gene-AYBTSS11_LOCUS29760"/>
</dbReference>
<reference evidence="1" key="1">
    <citation type="submission" date="2023-10" db="EMBL/GenBank/DDBJ databases">
        <authorList>
            <person name="Domelevo Entfellner J.-B."/>
        </authorList>
    </citation>
    <scope>NUCLEOTIDE SEQUENCE</scope>
</reference>
<organism evidence="1 2">
    <name type="scientific">Sphenostylis stenocarpa</name>
    <dbReference type="NCBI Taxonomy" id="92480"/>
    <lineage>
        <taxon>Eukaryota</taxon>
        <taxon>Viridiplantae</taxon>
        <taxon>Streptophyta</taxon>
        <taxon>Embryophyta</taxon>
        <taxon>Tracheophyta</taxon>
        <taxon>Spermatophyta</taxon>
        <taxon>Magnoliopsida</taxon>
        <taxon>eudicotyledons</taxon>
        <taxon>Gunneridae</taxon>
        <taxon>Pentapetalae</taxon>
        <taxon>rosids</taxon>
        <taxon>fabids</taxon>
        <taxon>Fabales</taxon>
        <taxon>Fabaceae</taxon>
        <taxon>Papilionoideae</taxon>
        <taxon>50 kb inversion clade</taxon>
        <taxon>NPAAA clade</taxon>
        <taxon>indigoferoid/millettioid clade</taxon>
        <taxon>Phaseoleae</taxon>
        <taxon>Sphenostylis</taxon>
    </lineage>
</organism>
<evidence type="ECO:0000313" key="2">
    <source>
        <dbReference type="Proteomes" id="UP001189624"/>
    </source>
</evidence>
<dbReference type="EMBL" id="OY731407">
    <property type="protein sequence ID" value="CAJ1977593.1"/>
    <property type="molecule type" value="Genomic_DNA"/>
</dbReference>
<feature type="non-terminal residue" evidence="1">
    <location>
        <position position="1"/>
    </location>
</feature>
<proteinExistence type="predicted"/>
<dbReference type="Proteomes" id="UP001189624">
    <property type="component" value="Chromosome 10"/>
</dbReference>
<accession>A0AA86W3B7</accession>
<name>A0AA86W3B7_9FABA</name>
<sequence>KLWGVNRVIDHMTGIVHQVYRCKDFTVDLGIDLNNVTTNHFMHNAYNPFHEIIRHSLNFANDPNISISHE</sequence>
<evidence type="ECO:0000313" key="1">
    <source>
        <dbReference type="EMBL" id="CAJ1977593.1"/>
    </source>
</evidence>
<dbReference type="AlphaFoldDB" id="A0AA86W3B7"/>
<gene>
    <name evidence="1" type="ORF">AYBTSS11_LOCUS29760</name>
</gene>
<protein>
    <submittedName>
        <fullName evidence="1">Uncharacterized protein</fullName>
    </submittedName>
</protein>